<name>A0AAV4ZJS3_9HYPH</name>
<dbReference type="EMBL" id="BPQO01000006">
    <property type="protein sequence ID" value="GJD88412.1"/>
    <property type="molecule type" value="Genomic_DNA"/>
</dbReference>
<dbReference type="InterPro" id="IPR050275">
    <property type="entry name" value="PGM_Phosphatase"/>
</dbReference>
<protein>
    <submittedName>
        <fullName evidence="4">2,3-bisphosphoglycerate-dependent phosphoglycerate mutase</fullName>
    </submittedName>
</protein>
<feature type="active site" description="Proton donor/acceptor" evidence="1">
    <location>
        <position position="116"/>
    </location>
</feature>
<evidence type="ECO:0000313" key="4">
    <source>
        <dbReference type="EMBL" id="GJD88412.1"/>
    </source>
</evidence>
<comment type="caution">
    <text evidence="4">The sequence shown here is derived from an EMBL/GenBank/DDBJ whole genome shotgun (WGS) entry which is preliminary data.</text>
</comment>
<proteinExistence type="predicted"/>
<dbReference type="GO" id="GO:0005737">
    <property type="term" value="C:cytoplasm"/>
    <property type="evidence" value="ECO:0007669"/>
    <property type="project" value="TreeGrafter"/>
</dbReference>
<dbReference type="Gene3D" id="3.40.50.1240">
    <property type="entry name" value="Phosphoglycerate mutase-like"/>
    <property type="match status" value="1"/>
</dbReference>
<dbReference type="Proteomes" id="UP001055247">
    <property type="component" value="Unassembled WGS sequence"/>
</dbReference>
<dbReference type="PANTHER" id="PTHR48100:SF59">
    <property type="entry name" value="ADENOSYLCOBALAMIN_ALPHA-RIBAZOLE PHOSPHATASE"/>
    <property type="match status" value="1"/>
</dbReference>
<feature type="active site" description="Tele-phosphohistidine intermediate" evidence="1">
    <location>
        <position position="35"/>
    </location>
</feature>
<dbReference type="SUPFAM" id="SSF53254">
    <property type="entry name" value="Phosphoglycerate mutase-like"/>
    <property type="match status" value="1"/>
</dbReference>
<evidence type="ECO:0000256" key="3">
    <source>
        <dbReference type="SAM" id="MobiDB-lite"/>
    </source>
</evidence>
<feature type="binding site" evidence="2">
    <location>
        <position position="89"/>
    </location>
    <ligand>
        <name>substrate</name>
    </ligand>
</feature>
<dbReference type="PIRSF" id="PIRSF000709">
    <property type="entry name" value="6PFK_2-Ptase"/>
    <property type="match status" value="1"/>
</dbReference>
<dbReference type="AlphaFoldDB" id="A0AAV4ZJS3"/>
<evidence type="ECO:0000256" key="1">
    <source>
        <dbReference type="PIRSR" id="PIRSR613078-1"/>
    </source>
</evidence>
<reference evidence="4" key="1">
    <citation type="journal article" date="2016" name="Front. Microbiol.">
        <title>Genome Sequence of the Piezophilic, Mesophilic Sulfate-Reducing Bacterium Desulfovibrio indicus J2T.</title>
        <authorList>
            <person name="Cao J."/>
            <person name="Maignien L."/>
            <person name="Shao Z."/>
            <person name="Alain K."/>
            <person name="Jebbar M."/>
        </authorList>
    </citation>
    <scope>NUCLEOTIDE SEQUENCE</scope>
    <source>
        <strain evidence="4">DSM 16372</strain>
    </source>
</reference>
<organism evidence="4 5">
    <name type="scientific">Methylobacterium hispanicum</name>
    <dbReference type="NCBI Taxonomy" id="270350"/>
    <lineage>
        <taxon>Bacteria</taxon>
        <taxon>Pseudomonadati</taxon>
        <taxon>Pseudomonadota</taxon>
        <taxon>Alphaproteobacteria</taxon>
        <taxon>Hyphomicrobiales</taxon>
        <taxon>Methylobacteriaceae</taxon>
        <taxon>Methylobacterium</taxon>
    </lineage>
</organism>
<keyword evidence="5" id="KW-1185">Reference proteome</keyword>
<evidence type="ECO:0000256" key="2">
    <source>
        <dbReference type="PIRSR" id="PIRSR613078-2"/>
    </source>
</evidence>
<evidence type="ECO:0000313" key="5">
    <source>
        <dbReference type="Proteomes" id="UP001055247"/>
    </source>
</evidence>
<dbReference type="CDD" id="cd07067">
    <property type="entry name" value="HP_PGM_like"/>
    <property type="match status" value="1"/>
</dbReference>
<feature type="binding site" evidence="2">
    <location>
        <begin position="34"/>
        <end position="41"/>
    </location>
    <ligand>
        <name>substrate</name>
    </ligand>
</feature>
<dbReference type="InterPro" id="IPR013078">
    <property type="entry name" value="His_Pase_superF_clade-1"/>
</dbReference>
<reference evidence="4" key="2">
    <citation type="submission" date="2021-08" db="EMBL/GenBank/DDBJ databases">
        <authorList>
            <person name="Tani A."/>
            <person name="Ola A."/>
            <person name="Ogura Y."/>
            <person name="Katsura K."/>
            <person name="Hayashi T."/>
        </authorList>
    </citation>
    <scope>NUCLEOTIDE SEQUENCE</scope>
    <source>
        <strain evidence="4">DSM 16372</strain>
    </source>
</reference>
<sequence>MSLATTGAPPRSETCGDAASSSIRATMRTIYFIRHGQTAWNAEGRLQGQRDIDLNPTGEAQAREVADRLADVAGDDLATADFVASPLTRTRRTMEILRARLDRDPTAYRADDRLREINFGAWEGSTWAEIRRRDPGGAHARDRDRWRYRPPGLSGESYAMLTERVAPVLAELGPATVMVAHGGVARAVLVALGHLDAYAAPRIGIRQGVVLVLDAKGWRWA</sequence>
<dbReference type="Pfam" id="PF00300">
    <property type="entry name" value="His_Phos_1"/>
    <property type="match status" value="1"/>
</dbReference>
<feature type="region of interest" description="Disordered" evidence="3">
    <location>
        <begin position="1"/>
        <end position="20"/>
    </location>
</feature>
<gene>
    <name evidence="4" type="primary">gpmA_1</name>
    <name evidence="4" type="ORF">BHAOGJBA_1928</name>
</gene>
<dbReference type="PANTHER" id="PTHR48100">
    <property type="entry name" value="BROAD-SPECIFICITY PHOSPHATASE YOR283W-RELATED"/>
    <property type="match status" value="1"/>
</dbReference>
<dbReference type="GO" id="GO:0016791">
    <property type="term" value="F:phosphatase activity"/>
    <property type="evidence" value="ECO:0007669"/>
    <property type="project" value="TreeGrafter"/>
</dbReference>
<dbReference type="InterPro" id="IPR029033">
    <property type="entry name" value="His_PPase_superfam"/>
</dbReference>
<accession>A0AAV4ZJS3</accession>
<dbReference type="SMART" id="SM00855">
    <property type="entry name" value="PGAM"/>
    <property type="match status" value="1"/>
</dbReference>